<dbReference type="AlphaFoldDB" id="A0A4R5W6D9"/>
<dbReference type="InterPro" id="IPR006008">
    <property type="entry name" value="YciB"/>
</dbReference>
<comment type="function">
    <text evidence="5">Plays a role in cell envelope biogenesis, maintenance of cell envelope integrity and membrane homeostasis.</text>
</comment>
<feature type="transmembrane region" description="Helical" evidence="5">
    <location>
        <begin position="51"/>
        <end position="71"/>
    </location>
</feature>
<dbReference type="OrthoDB" id="9788219at2"/>
<evidence type="ECO:0000256" key="1">
    <source>
        <dbReference type="ARBA" id="ARBA00022475"/>
    </source>
</evidence>
<feature type="transmembrane region" description="Helical" evidence="5">
    <location>
        <begin position="109"/>
        <end position="125"/>
    </location>
</feature>
<protein>
    <recommendedName>
        <fullName evidence="5">Inner membrane-spanning protein YciB</fullName>
    </recommendedName>
</protein>
<keyword evidence="4 5" id="KW-0472">Membrane</keyword>
<feature type="transmembrane region" description="Helical" evidence="5">
    <location>
        <begin position="78"/>
        <end position="97"/>
    </location>
</feature>
<evidence type="ECO:0000256" key="2">
    <source>
        <dbReference type="ARBA" id="ARBA00022692"/>
    </source>
</evidence>
<evidence type="ECO:0000313" key="6">
    <source>
        <dbReference type="EMBL" id="TDK68659.1"/>
    </source>
</evidence>
<evidence type="ECO:0000313" key="7">
    <source>
        <dbReference type="Proteomes" id="UP000294829"/>
    </source>
</evidence>
<dbReference type="GO" id="GO:0005886">
    <property type="term" value="C:plasma membrane"/>
    <property type="evidence" value="ECO:0007669"/>
    <property type="project" value="UniProtKB-SubCell"/>
</dbReference>
<evidence type="ECO:0000256" key="3">
    <source>
        <dbReference type="ARBA" id="ARBA00022989"/>
    </source>
</evidence>
<feature type="transmembrane region" description="Helical" evidence="5">
    <location>
        <begin position="183"/>
        <end position="201"/>
    </location>
</feature>
<dbReference type="EMBL" id="SMYL01000001">
    <property type="protein sequence ID" value="TDK68659.1"/>
    <property type="molecule type" value="Genomic_DNA"/>
</dbReference>
<accession>A0A4R5W6D9</accession>
<organism evidence="6 7">
    <name type="scientific">Sapientia aquatica</name>
    <dbReference type="NCBI Taxonomy" id="1549640"/>
    <lineage>
        <taxon>Bacteria</taxon>
        <taxon>Pseudomonadati</taxon>
        <taxon>Pseudomonadota</taxon>
        <taxon>Betaproteobacteria</taxon>
        <taxon>Burkholderiales</taxon>
        <taxon>Oxalobacteraceae</taxon>
        <taxon>Sapientia</taxon>
    </lineage>
</organism>
<dbReference type="NCBIfam" id="NF001325">
    <property type="entry name" value="PRK00259.1-3"/>
    <property type="match status" value="1"/>
</dbReference>
<keyword evidence="5" id="KW-0997">Cell inner membrane</keyword>
<dbReference type="HAMAP" id="MF_00189">
    <property type="entry name" value="YciB"/>
    <property type="match status" value="1"/>
</dbReference>
<dbReference type="PANTHER" id="PTHR36917">
    <property type="entry name" value="INTRACELLULAR SEPTATION PROTEIN A-RELATED"/>
    <property type="match status" value="1"/>
</dbReference>
<evidence type="ECO:0000256" key="4">
    <source>
        <dbReference type="ARBA" id="ARBA00023136"/>
    </source>
</evidence>
<sequence length="211" mass="24059">MKLLFDLFPVILFFAMFRWGEGHAASAKSILQDYFNGLISGGAPTLQQAPILLATIVTIAATVAQIGYLLLRRKKVDGMLWISFVVVTVFGGLTIYFHNETFIKWKPTMLYWCYSMALLVSQVVFKKNLTRSFISVLEEEFAIPESVWSKLNVIWIFFFAAMGALNLVIAYNFSTETWVNFKLFGSMGMMFLFMLAQIIYLSKYNKNPANS</sequence>
<dbReference type="RefSeq" id="WP_133325515.1">
    <property type="nucleotide sequence ID" value="NZ_SMYL01000001.1"/>
</dbReference>
<keyword evidence="2 5" id="KW-0812">Transmembrane</keyword>
<reference evidence="6 7" key="1">
    <citation type="submission" date="2019-03" db="EMBL/GenBank/DDBJ databases">
        <title>Sapientia aquatica gen. nov., sp. nov., isolated from a crater lake.</title>
        <authorList>
            <person name="Felfoldi T."/>
            <person name="Szabo A."/>
            <person name="Toth E."/>
            <person name="Schumann P."/>
            <person name="Keki Z."/>
            <person name="Marialigeti K."/>
            <person name="Mathe I."/>
        </authorList>
    </citation>
    <scope>NUCLEOTIDE SEQUENCE [LARGE SCALE GENOMIC DNA]</scope>
    <source>
        <strain evidence="6 7">SA-152</strain>
    </source>
</reference>
<keyword evidence="1 5" id="KW-1003">Cell membrane</keyword>
<evidence type="ECO:0000256" key="5">
    <source>
        <dbReference type="HAMAP-Rule" id="MF_00189"/>
    </source>
</evidence>
<comment type="similarity">
    <text evidence="5">Belongs to the YciB family.</text>
</comment>
<name>A0A4R5W6D9_9BURK</name>
<proteinExistence type="inferred from homology"/>
<comment type="caution">
    <text evidence="6">The sequence shown here is derived from an EMBL/GenBank/DDBJ whole genome shotgun (WGS) entry which is preliminary data.</text>
</comment>
<dbReference type="Pfam" id="PF04279">
    <property type="entry name" value="IspA"/>
    <property type="match status" value="1"/>
</dbReference>
<feature type="transmembrane region" description="Helical" evidence="5">
    <location>
        <begin position="153"/>
        <end position="171"/>
    </location>
</feature>
<dbReference type="PANTHER" id="PTHR36917:SF1">
    <property type="entry name" value="INNER MEMBRANE-SPANNING PROTEIN YCIB"/>
    <property type="match status" value="1"/>
</dbReference>
<dbReference type="Proteomes" id="UP000294829">
    <property type="component" value="Unassembled WGS sequence"/>
</dbReference>
<keyword evidence="3 5" id="KW-1133">Transmembrane helix</keyword>
<gene>
    <name evidence="5" type="primary">yciB</name>
    <name evidence="6" type="ORF">E2I14_03725</name>
</gene>
<comment type="subcellular location">
    <subcellularLocation>
        <location evidence="5">Cell inner membrane</location>
        <topology evidence="5">Multi-pass membrane protein</topology>
    </subcellularLocation>
</comment>
<keyword evidence="7" id="KW-1185">Reference proteome</keyword>